<proteinExistence type="predicted"/>
<dbReference type="PANTHER" id="PTHR35149">
    <property type="entry name" value="SLL5132 PROTEIN"/>
    <property type="match status" value="1"/>
</dbReference>
<name>A0A7U2NH40_FLAPS</name>
<gene>
    <name evidence="3" type="ORF">H0H26_02045</name>
</gene>
<evidence type="ECO:0000259" key="1">
    <source>
        <dbReference type="Pfam" id="PF03235"/>
    </source>
</evidence>
<organism evidence="3 4">
    <name type="scientific">Flavobacterium psychrophilum</name>
    <dbReference type="NCBI Taxonomy" id="96345"/>
    <lineage>
        <taxon>Bacteria</taxon>
        <taxon>Pseudomonadati</taxon>
        <taxon>Bacteroidota</taxon>
        <taxon>Flavobacteriia</taxon>
        <taxon>Flavobacteriales</taxon>
        <taxon>Flavobacteriaceae</taxon>
        <taxon>Flavobacterium</taxon>
    </lineage>
</organism>
<dbReference type="KEGG" id="fpw:IA04_00725"/>
<reference evidence="3 4" key="1">
    <citation type="submission" date="2020-07" db="EMBL/GenBank/DDBJ databases">
        <title>Genomic characterization of Flavobacterium psychrophilum strains.</title>
        <authorList>
            <person name="Castillo D."/>
            <person name="Jorgensen J."/>
            <person name="Middelboe M."/>
        </authorList>
    </citation>
    <scope>NUCLEOTIDE SEQUENCE [LARGE SCALE GENOMIC DNA]</scope>
    <source>
        <strain evidence="3 4">FPS-R7</strain>
    </source>
</reference>
<evidence type="ECO:0000313" key="4">
    <source>
        <dbReference type="Proteomes" id="UP000596329"/>
    </source>
</evidence>
<protein>
    <submittedName>
        <fullName evidence="3">DUF262 domain-containing protein</fullName>
    </submittedName>
</protein>
<evidence type="ECO:0000313" key="3">
    <source>
        <dbReference type="EMBL" id="QRE04407.1"/>
    </source>
</evidence>
<dbReference type="Pfam" id="PF03235">
    <property type="entry name" value="GmrSD_N"/>
    <property type="match status" value="1"/>
</dbReference>
<dbReference type="EMBL" id="CP059075">
    <property type="protein sequence ID" value="QRE04407.1"/>
    <property type="molecule type" value="Genomic_DNA"/>
</dbReference>
<dbReference type="AlphaFoldDB" id="A0A7U2NH40"/>
<dbReference type="KEGG" id="fpk:IA06_00725"/>
<dbReference type="InterPro" id="IPR004919">
    <property type="entry name" value="GmrSD_N"/>
</dbReference>
<feature type="domain" description="GmrSD restriction endonucleases N-terminal" evidence="1">
    <location>
        <begin position="8"/>
        <end position="219"/>
    </location>
</feature>
<feature type="domain" description="GmrSD restriction endonucleases C-terminal" evidence="2">
    <location>
        <begin position="405"/>
        <end position="528"/>
    </location>
</feature>
<dbReference type="Pfam" id="PF07510">
    <property type="entry name" value="GmrSD_C"/>
    <property type="match status" value="1"/>
</dbReference>
<dbReference type="PANTHER" id="PTHR35149:SF2">
    <property type="entry name" value="DUF262 DOMAIN-CONTAINING PROTEIN"/>
    <property type="match status" value="1"/>
</dbReference>
<sequence>MKAEEKCISEIFADNNSYEIPNYQRPYSWNQDNVSDLVNDINDAFENDLKEYFIGSIITIEKDKKTFEVVDGQQRLTTITLIFSALRNLIKNETAKSELQKKILPINALTDEPEQPRLKVRNKEEMFFYDYILLNKKLDDDYNFLEIERKFINNVRTIETLLGEYDETYLKKYANYLLQNVYLVLVKTDSFESAYRLFNVLNARGLALSNADLLKNLLFGRCSNETEQKKVEKYWNLLEDIITLKNIDIFLSHYRTSLKGNKAQNDLFQEYDSYLKNNAISSEYFCKKLIETAKHYIKIRKNDFEENNIKKIVHSLLNVSYDEWLPTILAFMNNPVKDLEFNEFLSLIEKTTYQNWVRRLGRTKRNTVYYNLINLINKGTNKEEIVSKTLELTNNEEFFKILESNLYGMSYAKAVLLRLENSIQDDSVFKSYSGLISIEHILPQKATETYWTERFSNQQINENVHRIGNLVLLSGRKNSQAQNYNFDKKKDVYLKNSEKVSFDLTKEICEKSEWNLDNFNKRQNQMIENSRKLWEIK</sequence>
<dbReference type="KEGG" id="fpv:IA03_00725"/>
<dbReference type="RefSeq" id="WP_041332138.1">
    <property type="nucleotide sequence ID" value="NZ_CP008878.1"/>
</dbReference>
<evidence type="ECO:0000259" key="2">
    <source>
        <dbReference type="Pfam" id="PF07510"/>
    </source>
</evidence>
<accession>A0A7U2NH40</accession>
<dbReference type="KEGG" id="fpq:IB65_00720"/>
<dbReference type="Proteomes" id="UP000596329">
    <property type="component" value="Chromosome"/>
</dbReference>
<dbReference type="InterPro" id="IPR011089">
    <property type="entry name" value="GmrSD_C"/>
</dbReference>